<feature type="transmembrane region" description="Helical" evidence="13">
    <location>
        <begin position="186"/>
        <end position="208"/>
    </location>
</feature>
<dbReference type="WBParaSite" id="Minc3s03239g33259">
    <property type="protein sequence ID" value="Minc3s03239g33259"/>
    <property type="gene ID" value="Minc3s03239g33259"/>
</dbReference>
<dbReference type="InterPro" id="IPR001320">
    <property type="entry name" value="Iontro_rcpt_C"/>
</dbReference>
<keyword evidence="5 13" id="KW-1133">Transmembrane helix</keyword>
<organism evidence="15 16">
    <name type="scientific">Meloidogyne incognita</name>
    <name type="common">Southern root-knot nematode worm</name>
    <name type="synonym">Oxyuris incognita</name>
    <dbReference type="NCBI Taxonomy" id="6306"/>
    <lineage>
        <taxon>Eukaryota</taxon>
        <taxon>Metazoa</taxon>
        <taxon>Ecdysozoa</taxon>
        <taxon>Nematoda</taxon>
        <taxon>Chromadorea</taxon>
        <taxon>Rhabditida</taxon>
        <taxon>Tylenchina</taxon>
        <taxon>Tylenchomorpha</taxon>
        <taxon>Tylenchoidea</taxon>
        <taxon>Meloidogynidae</taxon>
        <taxon>Meloidogyninae</taxon>
        <taxon>Meloidogyne</taxon>
        <taxon>Meloidogyne incognita group</taxon>
    </lineage>
</organism>
<evidence type="ECO:0000256" key="13">
    <source>
        <dbReference type="SAM" id="Phobius"/>
    </source>
</evidence>
<evidence type="ECO:0000256" key="9">
    <source>
        <dbReference type="ARBA" id="ARBA00023180"/>
    </source>
</evidence>
<evidence type="ECO:0000256" key="3">
    <source>
        <dbReference type="ARBA" id="ARBA00022448"/>
    </source>
</evidence>
<keyword evidence="11" id="KW-0407">Ion channel</keyword>
<evidence type="ECO:0000256" key="4">
    <source>
        <dbReference type="ARBA" id="ARBA00022692"/>
    </source>
</evidence>
<comment type="similarity">
    <text evidence="2">Belongs to the glutamate-gated ion channel (TC 1.A.10.1) family.</text>
</comment>
<evidence type="ECO:0000256" key="10">
    <source>
        <dbReference type="ARBA" id="ARBA00023286"/>
    </source>
</evidence>
<dbReference type="GO" id="GO:0015276">
    <property type="term" value="F:ligand-gated monoatomic ion channel activity"/>
    <property type="evidence" value="ECO:0007669"/>
    <property type="project" value="InterPro"/>
</dbReference>
<keyword evidence="8" id="KW-0675">Receptor</keyword>
<name>A0A914MZI4_MELIC</name>
<dbReference type="Gene3D" id="3.40.190.10">
    <property type="entry name" value="Periplasmic binding protein-like II"/>
    <property type="match status" value="2"/>
</dbReference>
<evidence type="ECO:0000313" key="16">
    <source>
        <dbReference type="WBParaSite" id="Minc3s03239g33259"/>
    </source>
</evidence>
<dbReference type="GO" id="GO:0016020">
    <property type="term" value="C:membrane"/>
    <property type="evidence" value="ECO:0007669"/>
    <property type="project" value="UniProtKB-SubCell"/>
</dbReference>
<evidence type="ECO:0000256" key="12">
    <source>
        <dbReference type="SAM" id="MobiDB-lite"/>
    </source>
</evidence>
<keyword evidence="15" id="KW-1185">Reference proteome</keyword>
<keyword evidence="9" id="KW-0325">Glycoprotein</keyword>
<evidence type="ECO:0000256" key="5">
    <source>
        <dbReference type="ARBA" id="ARBA00022989"/>
    </source>
</evidence>
<evidence type="ECO:0000256" key="6">
    <source>
        <dbReference type="ARBA" id="ARBA00023065"/>
    </source>
</evidence>
<evidence type="ECO:0000256" key="7">
    <source>
        <dbReference type="ARBA" id="ARBA00023136"/>
    </source>
</evidence>
<keyword evidence="4 13" id="KW-0812">Transmembrane</keyword>
<sequence length="318" mass="35552">MQAPIESVEDLAKQTKIKYGIQAGGSTAQFFKYLLISTSSLPSNRHTPSNCLNVSINYSSVQIYQRMWRFMESQVPSVFVNSYAEGIERVRTHKGRYAFLLEATANEYANTRKPCDTMKVGANLNSVGYGGCYSFWKDVINLAILALQELGELKKLENKWWYDRGQCDQGITDGSSASLNLSKVAGIFYILMAGMIASMIAALGEFLYRSRIEARKGQITSMQNLRDSLCDQLKLSLQGNALIKDGSAHEMLKKQKISSLLPANYSDPGLQPFTGAGLTPINPRQVPPPYSNKNSDVDQRKNNLRHRQKIQRPYNTAV</sequence>
<feature type="domain" description="Ionotropic glutamate receptor C-terminal" evidence="14">
    <location>
        <begin position="1"/>
        <end position="163"/>
    </location>
</feature>
<dbReference type="Proteomes" id="UP000887563">
    <property type="component" value="Unplaced"/>
</dbReference>
<reference evidence="16" key="1">
    <citation type="submission" date="2022-11" db="UniProtKB">
        <authorList>
            <consortium name="WormBaseParasite"/>
        </authorList>
    </citation>
    <scope>IDENTIFICATION</scope>
</reference>
<keyword evidence="6" id="KW-0406">Ion transport</keyword>
<keyword evidence="10" id="KW-1071">Ligand-gated ion channel</keyword>
<evidence type="ECO:0000256" key="11">
    <source>
        <dbReference type="ARBA" id="ARBA00023303"/>
    </source>
</evidence>
<keyword evidence="7 13" id="KW-0472">Membrane</keyword>
<dbReference type="SUPFAM" id="SSF53850">
    <property type="entry name" value="Periplasmic binding protein-like II"/>
    <property type="match status" value="1"/>
</dbReference>
<dbReference type="InterPro" id="IPR015683">
    <property type="entry name" value="Ionotropic_Glu_rcpt"/>
</dbReference>
<evidence type="ECO:0000256" key="2">
    <source>
        <dbReference type="ARBA" id="ARBA00008685"/>
    </source>
</evidence>
<evidence type="ECO:0000259" key="14">
    <source>
        <dbReference type="SMART" id="SM00079"/>
    </source>
</evidence>
<keyword evidence="3" id="KW-0813">Transport</keyword>
<dbReference type="AlphaFoldDB" id="A0A914MZI4"/>
<comment type="subcellular location">
    <subcellularLocation>
        <location evidence="1">Membrane</location>
        <topology evidence="1">Multi-pass membrane protein</topology>
    </subcellularLocation>
</comment>
<evidence type="ECO:0000256" key="8">
    <source>
        <dbReference type="ARBA" id="ARBA00023170"/>
    </source>
</evidence>
<accession>A0A914MZI4</accession>
<dbReference type="SMART" id="SM00079">
    <property type="entry name" value="PBPe"/>
    <property type="match status" value="1"/>
</dbReference>
<proteinExistence type="inferred from homology"/>
<dbReference type="PANTHER" id="PTHR18966">
    <property type="entry name" value="IONOTROPIC GLUTAMATE RECEPTOR"/>
    <property type="match status" value="1"/>
</dbReference>
<protein>
    <submittedName>
        <fullName evidence="16">Ionotropic glutamate receptor C-terminal domain-containing protein</fullName>
    </submittedName>
</protein>
<feature type="region of interest" description="Disordered" evidence="12">
    <location>
        <begin position="272"/>
        <end position="318"/>
    </location>
</feature>
<evidence type="ECO:0000256" key="1">
    <source>
        <dbReference type="ARBA" id="ARBA00004141"/>
    </source>
</evidence>
<evidence type="ECO:0000313" key="15">
    <source>
        <dbReference type="Proteomes" id="UP000887563"/>
    </source>
</evidence>